<evidence type="ECO:0008006" key="3">
    <source>
        <dbReference type="Google" id="ProtNLM"/>
    </source>
</evidence>
<name>A0A1F4TIS5_UNCSA</name>
<dbReference type="PANTHER" id="PTHR38471">
    <property type="entry name" value="FOUR HELIX BUNDLE PROTEIN"/>
    <property type="match status" value="1"/>
</dbReference>
<reference evidence="1 2" key="1">
    <citation type="journal article" date="2016" name="Nat. Commun.">
        <title>Thousands of microbial genomes shed light on interconnected biogeochemical processes in an aquifer system.</title>
        <authorList>
            <person name="Anantharaman K."/>
            <person name="Brown C.T."/>
            <person name="Hug L.A."/>
            <person name="Sharon I."/>
            <person name="Castelle C.J."/>
            <person name="Probst A.J."/>
            <person name="Thomas B.C."/>
            <person name="Singh A."/>
            <person name="Wilkins M.J."/>
            <person name="Karaoz U."/>
            <person name="Brodie E.L."/>
            <person name="Williams K.H."/>
            <person name="Hubbard S.S."/>
            <person name="Banfield J.F."/>
        </authorList>
    </citation>
    <scope>NUCLEOTIDE SEQUENCE [LARGE SCALE GENOMIC DNA]</scope>
</reference>
<sequence length="119" mass="13640">MKNNRDLHYRLLRFAKKMLGICKSLPKIPECEAIRKQLAKSATSVGANYEKADGALTKKNFVNKIGISRKEAKEVKFWLRTIAGVFIRQDEIVADIREAEEIIRILSAILIKCGVRPWR</sequence>
<evidence type="ECO:0000313" key="1">
    <source>
        <dbReference type="EMBL" id="OGC32641.1"/>
    </source>
</evidence>
<dbReference type="AlphaFoldDB" id="A0A1F4TIS5"/>
<dbReference type="InterPro" id="IPR036583">
    <property type="entry name" value="23S_rRNA_IVS_sf"/>
</dbReference>
<accession>A0A1F4TIS5</accession>
<dbReference type="EMBL" id="MEUI01000048">
    <property type="protein sequence ID" value="OGC32641.1"/>
    <property type="molecule type" value="Genomic_DNA"/>
</dbReference>
<dbReference type="PANTHER" id="PTHR38471:SF2">
    <property type="entry name" value="FOUR HELIX BUNDLE PROTEIN"/>
    <property type="match status" value="1"/>
</dbReference>
<dbReference type="PIRSF" id="PIRSF035652">
    <property type="entry name" value="CHP02436"/>
    <property type="match status" value="1"/>
</dbReference>
<dbReference type="Pfam" id="PF05635">
    <property type="entry name" value="23S_rRNA_IVP"/>
    <property type="match status" value="1"/>
</dbReference>
<proteinExistence type="predicted"/>
<dbReference type="Proteomes" id="UP000177309">
    <property type="component" value="Unassembled WGS sequence"/>
</dbReference>
<dbReference type="Gene3D" id="1.20.1440.60">
    <property type="entry name" value="23S rRNA-intervening sequence"/>
    <property type="match status" value="1"/>
</dbReference>
<organism evidence="1 2">
    <name type="scientific">candidate division WOR-1 bacterium RIFOXYC2_FULL_41_25</name>
    <dbReference type="NCBI Taxonomy" id="1802586"/>
    <lineage>
        <taxon>Bacteria</taxon>
        <taxon>Bacillati</taxon>
        <taxon>Saganbacteria</taxon>
    </lineage>
</organism>
<evidence type="ECO:0000313" key="2">
    <source>
        <dbReference type="Proteomes" id="UP000177309"/>
    </source>
</evidence>
<dbReference type="SUPFAM" id="SSF158446">
    <property type="entry name" value="IVS-encoded protein-like"/>
    <property type="match status" value="1"/>
</dbReference>
<comment type="caution">
    <text evidence="1">The sequence shown here is derived from an EMBL/GenBank/DDBJ whole genome shotgun (WGS) entry which is preliminary data.</text>
</comment>
<gene>
    <name evidence="1" type="ORF">A2462_01965</name>
</gene>
<dbReference type="InterPro" id="IPR012657">
    <property type="entry name" value="23S_rRNA-intervening_sequence"/>
</dbReference>
<protein>
    <recommendedName>
        <fullName evidence="3">Four helix bundle protein</fullName>
    </recommendedName>
</protein>
<dbReference type="NCBIfam" id="TIGR02436">
    <property type="entry name" value="four helix bundle protein"/>
    <property type="match status" value="1"/>
</dbReference>